<dbReference type="PROSITE" id="PS50088">
    <property type="entry name" value="ANK_REPEAT"/>
    <property type="match status" value="1"/>
</dbReference>
<dbReference type="GO" id="GO:0005794">
    <property type="term" value="C:Golgi apparatus"/>
    <property type="evidence" value="ECO:0007669"/>
    <property type="project" value="TreeGrafter"/>
</dbReference>
<evidence type="ECO:0000256" key="12">
    <source>
        <dbReference type="RuleBase" id="RU079119"/>
    </source>
</evidence>
<evidence type="ECO:0000256" key="1">
    <source>
        <dbReference type="ARBA" id="ARBA00004141"/>
    </source>
</evidence>
<dbReference type="EC" id="2.3.1.225" evidence="12"/>
<evidence type="ECO:0000256" key="10">
    <source>
        <dbReference type="ARBA" id="ARBA00048048"/>
    </source>
</evidence>
<evidence type="ECO:0000256" key="9">
    <source>
        <dbReference type="ARBA" id="ARBA00023315"/>
    </source>
</evidence>
<evidence type="ECO:0000313" key="14">
    <source>
        <dbReference type="EMBL" id="EOB11337.1"/>
    </source>
</evidence>
<evidence type="ECO:0000256" key="5">
    <source>
        <dbReference type="ARBA" id="ARBA00022989"/>
    </source>
</evidence>
<comment type="domain">
    <text evidence="12">The DHHC domain is required for palmitoyltransferase activity.</text>
</comment>
<evidence type="ECO:0000256" key="3">
    <source>
        <dbReference type="ARBA" id="ARBA00022679"/>
    </source>
</evidence>
<evidence type="ECO:0000256" key="7">
    <source>
        <dbReference type="ARBA" id="ARBA00023139"/>
    </source>
</evidence>
<dbReference type="InterPro" id="IPR001594">
    <property type="entry name" value="Palmitoyltrfase_DHHC"/>
</dbReference>
<keyword evidence="3 12" id="KW-0808">Transferase</keyword>
<dbReference type="InterPro" id="IPR036770">
    <property type="entry name" value="Ankyrin_rpt-contain_sf"/>
</dbReference>
<keyword evidence="8" id="KW-0449">Lipoprotein</keyword>
<dbReference type="SUPFAM" id="SSF48403">
    <property type="entry name" value="Ankyrin repeat"/>
    <property type="match status" value="1"/>
</dbReference>
<dbReference type="PANTHER" id="PTHR22883">
    <property type="entry name" value="ZINC FINGER DHHC DOMAIN CONTAINING PROTEIN"/>
    <property type="match status" value="1"/>
</dbReference>
<dbReference type="OrthoDB" id="9909019at2759"/>
<evidence type="ECO:0000256" key="6">
    <source>
        <dbReference type="ARBA" id="ARBA00023136"/>
    </source>
</evidence>
<protein>
    <recommendedName>
        <fullName evidence="12">Palmitoyltransferase</fullName>
        <ecNumber evidence="12">2.3.1.225</ecNumber>
    </recommendedName>
</protein>
<dbReference type="InterPro" id="IPR002110">
    <property type="entry name" value="Ankyrin_rpt"/>
</dbReference>
<keyword evidence="5 12" id="KW-1133">Transmembrane helix</keyword>
<dbReference type="AlphaFoldDB" id="R0KMH1"/>
<dbReference type="OMA" id="KEFCAIC"/>
<feature type="transmembrane region" description="Helical" evidence="12">
    <location>
        <begin position="241"/>
        <end position="263"/>
    </location>
</feature>
<feature type="transmembrane region" description="Helical" evidence="12">
    <location>
        <begin position="275"/>
        <end position="294"/>
    </location>
</feature>
<evidence type="ECO:0000313" key="15">
    <source>
        <dbReference type="Proteomes" id="UP000016927"/>
    </source>
</evidence>
<dbReference type="HOGENOM" id="CLU_769870_0_0_1"/>
<dbReference type="Pfam" id="PF01529">
    <property type="entry name" value="DHHC"/>
    <property type="match status" value="1"/>
</dbReference>
<feature type="domain" description="Palmitoyltransferase DHHC" evidence="13">
    <location>
        <begin position="322"/>
        <end position="385"/>
    </location>
</feature>
<accession>R0KMH1</accession>
<dbReference type="Gene3D" id="1.25.40.20">
    <property type="entry name" value="Ankyrin repeat-containing domain"/>
    <property type="match status" value="1"/>
</dbReference>
<keyword evidence="11" id="KW-0040">ANK repeat</keyword>
<keyword evidence="4 12" id="KW-0812">Transmembrane</keyword>
<comment type="similarity">
    <text evidence="2">Belongs to the DHHC palmitoyltransferase family. AKR/ZDHHC17 subfamily.</text>
</comment>
<evidence type="ECO:0000259" key="13">
    <source>
        <dbReference type="Pfam" id="PF01529"/>
    </source>
</evidence>
<dbReference type="Proteomes" id="UP000016927">
    <property type="component" value="Unassembled WGS sequence"/>
</dbReference>
<name>R0KMH1_NOSB1</name>
<keyword evidence="7" id="KW-0564">Palmitate</keyword>
<feature type="transmembrane region" description="Helical" evidence="12">
    <location>
        <begin position="215"/>
        <end position="234"/>
    </location>
</feature>
<evidence type="ECO:0000256" key="11">
    <source>
        <dbReference type="PROSITE-ProRule" id="PRU00023"/>
    </source>
</evidence>
<proteinExistence type="inferred from homology"/>
<dbReference type="VEuPathDB" id="MicrosporidiaDB:NBO_1278gi001"/>
<feature type="transmembrane region" description="Helical" evidence="12">
    <location>
        <begin position="391"/>
        <end position="412"/>
    </location>
</feature>
<dbReference type="GO" id="GO:0019706">
    <property type="term" value="F:protein-cysteine S-palmitoyltransferase activity"/>
    <property type="evidence" value="ECO:0007669"/>
    <property type="project" value="UniProtKB-EC"/>
</dbReference>
<dbReference type="PROSITE" id="PS50216">
    <property type="entry name" value="DHHC"/>
    <property type="match status" value="1"/>
</dbReference>
<dbReference type="GO" id="GO:0016020">
    <property type="term" value="C:membrane"/>
    <property type="evidence" value="ECO:0007669"/>
    <property type="project" value="UniProtKB-SubCell"/>
</dbReference>
<evidence type="ECO:0000256" key="4">
    <source>
        <dbReference type="ARBA" id="ARBA00022692"/>
    </source>
</evidence>
<dbReference type="GO" id="GO:0005783">
    <property type="term" value="C:endoplasmic reticulum"/>
    <property type="evidence" value="ECO:0007669"/>
    <property type="project" value="TreeGrafter"/>
</dbReference>
<keyword evidence="15" id="KW-1185">Reference proteome</keyword>
<gene>
    <name evidence="14" type="ORF">NBO_1278gi001</name>
</gene>
<sequence>MHKQNNITSPSINFVNFNKEEESLRISLEKDNSNVGLDHLFPDGTLPIHYACLYNSVKFFTNPNLPYSQINVPGGAYGSTPIMFTIYNSSYKALLFLLLNGADTSLQNAKSSDVLSLCVRFDDVLGMILILSFREEKMSIKRYLKYSLVKNSIRTWKFLSKRSKEIEFNEDYKEEKENGDGLPKEDCEEDCTKGGTQITNNPISVVLNFKCIKSIFALITFVVLSIYSNVLRLFISSCFIFSYFAIISSPFPLIFNILYSVYAYSILISSRSSSFYVYFIIFMHSLFFFIIYFMQNSCMKINKIREAKEIITHLVLENDYDLQKFCHTCLNLKLEGNRHCSICKRCIIGYNHHCPFFNKCISKKTFIVFNLFIFFSMILFTLAVYKANLRLSKFEFLICLFVSFGSFVMFLVNFKKA</sequence>
<feature type="transmembrane region" description="Helical" evidence="12">
    <location>
        <begin position="366"/>
        <end position="385"/>
    </location>
</feature>
<evidence type="ECO:0000256" key="2">
    <source>
        <dbReference type="ARBA" id="ARBA00010104"/>
    </source>
</evidence>
<comment type="subcellular location">
    <subcellularLocation>
        <location evidence="1">Membrane</location>
        <topology evidence="1">Multi-pass membrane protein</topology>
    </subcellularLocation>
</comment>
<comment type="catalytic activity">
    <reaction evidence="10 12">
        <text>L-cysteinyl-[protein] + hexadecanoyl-CoA = S-hexadecanoyl-L-cysteinyl-[protein] + CoA</text>
        <dbReference type="Rhea" id="RHEA:36683"/>
        <dbReference type="Rhea" id="RHEA-COMP:10131"/>
        <dbReference type="Rhea" id="RHEA-COMP:11032"/>
        <dbReference type="ChEBI" id="CHEBI:29950"/>
        <dbReference type="ChEBI" id="CHEBI:57287"/>
        <dbReference type="ChEBI" id="CHEBI:57379"/>
        <dbReference type="ChEBI" id="CHEBI:74151"/>
        <dbReference type="EC" id="2.3.1.225"/>
    </reaction>
</comment>
<keyword evidence="6 12" id="KW-0472">Membrane</keyword>
<dbReference type="EMBL" id="KB910185">
    <property type="protein sequence ID" value="EOB11337.1"/>
    <property type="molecule type" value="Genomic_DNA"/>
</dbReference>
<reference evidence="14 15" key="1">
    <citation type="journal article" date="2013" name="BMC Genomics">
        <title>Comparative genomics of parasitic silkworm microsporidia reveal an association between genome expansion and host adaptation.</title>
        <authorList>
            <person name="Pan G."/>
            <person name="Xu J."/>
            <person name="Li T."/>
            <person name="Xia Q."/>
            <person name="Liu S.L."/>
            <person name="Zhang G."/>
            <person name="Li S."/>
            <person name="Li C."/>
            <person name="Liu H."/>
            <person name="Yang L."/>
            <person name="Liu T."/>
            <person name="Zhang X."/>
            <person name="Wu Z."/>
            <person name="Fan W."/>
            <person name="Dang X."/>
            <person name="Xiang H."/>
            <person name="Tao M."/>
            <person name="Li Y."/>
            <person name="Hu J."/>
            <person name="Li Z."/>
            <person name="Lin L."/>
            <person name="Luo J."/>
            <person name="Geng L."/>
            <person name="Wang L."/>
            <person name="Long M."/>
            <person name="Wan Y."/>
            <person name="He N."/>
            <person name="Zhang Z."/>
            <person name="Lu C."/>
            <person name="Keeling P.J."/>
            <person name="Wang J."/>
            <person name="Xiang Z."/>
            <person name="Zhou Z."/>
        </authorList>
    </citation>
    <scope>NUCLEOTIDE SEQUENCE [LARGE SCALE GENOMIC DNA]</scope>
    <source>
        <strain evidence="15">CQ1 / CVCC 102059</strain>
    </source>
</reference>
<dbReference type="InterPro" id="IPR039859">
    <property type="entry name" value="PFA4/ZDH16/20/ERF2-like"/>
</dbReference>
<feature type="repeat" description="ANK" evidence="11">
    <location>
        <begin position="77"/>
        <end position="109"/>
    </location>
</feature>
<evidence type="ECO:0000256" key="8">
    <source>
        <dbReference type="ARBA" id="ARBA00023288"/>
    </source>
</evidence>
<organism evidence="14 15">
    <name type="scientific">Nosema bombycis (strain CQ1 / CVCC 102059)</name>
    <name type="common">Microsporidian parasite</name>
    <name type="synonym">Pebrine of silkworm</name>
    <dbReference type="NCBI Taxonomy" id="578461"/>
    <lineage>
        <taxon>Eukaryota</taxon>
        <taxon>Fungi</taxon>
        <taxon>Fungi incertae sedis</taxon>
        <taxon>Microsporidia</taxon>
        <taxon>Nosematidae</taxon>
        <taxon>Nosema</taxon>
    </lineage>
</organism>
<dbReference type="GO" id="GO:0006612">
    <property type="term" value="P:protein targeting to membrane"/>
    <property type="evidence" value="ECO:0007669"/>
    <property type="project" value="TreeGrafter"/>
</dbReference>
<keyword evidence="9 12" id="KW-0012">Acyltransferase</keyword>